<dbReference type="SUPFAM" id="SSF53335">
    <property type="entry name" value="S-adenosyl-L-methionine-dependent methyltransferases"/>
    <property type="match status" value="1"/>
</dbReference>
<evidence type="ECO:0000256" key="2">
    <source>
        <dbReference type="ARBA" id="ARBA00022679"/>
    </source>
</evidence>
<feature type="domain" description="O-methyltransferase C-terminal" evidence="5">
    <location>
        <begin position="132"/>
        <end position="341"/>
    </location>
</feature>
<dbReference type="PANTHER" id="PTHR11746">
    <property type="entry name" value="O-METHYLTRANSFERASE"/>
    <property type="match status" value="1"/>
</dbReference>
<dbReference type="InterPro" id="IPR036388">
    <property type="entry name" value="WH-like_DNA-bd_sf"/>
</dbReference>
<dbReference type="PIRSF" id="PIRSF005739">
    <property type="entry name" value="O-mtase"/>
    <property type="match status" value="1"/>
</dbReference>
<name>A0A811R2J3_9POAL</name>
<dbReference type="Gene3D" id="3.40.50.150">
    <property type="entry name" value="Vaccinia Virus protein VP39"/>
    <property type="match status" value="1"/>
</dbReference>
<evidence type="ECO:0008006" key="9">
    <source>
        <dbReference type="Google" id="ProtNLM"/>
    </source>
</evidence>
<evidence type="ECO:0000313" key="7">
    <source>
        <dbReference type="EMBL" id="CAD6264016.1"/>
    </source>
</evidence>
<keyword evidence="8" id="KW-1185">Reference proteome</keyword>
<dbReference type="GO" id="GO:0008171">
    <property type="term" value="F:O-methyltransferase activity"/>
    <property type="evidence" value="ECO:0007669"/>
    <property type="project" value="InterPro"/>
</dbReference>
<sequence>MTLRLLAEVSPQDLLVSLSELQTNLHGYIKSMALKCAVDLSIPDIIHRRGGAATLADIAADTKIHPAKVPHLRHVMEVLSTTGIFTATAGKDSGDAVYGLTTACRFLVGYLNLSPMVPFLVSPLVVSSFFSMSDWLRKEPAAAGSLFELAHGCSQSEMANQDAAFSSLLNDSVAADSQLFLEVVIMDKDRIFRGLSSLVDVGGGHGAAAQVIARAFPRIKCTVLDLAHVVSQATASDGNMHFIAGDMFESIPSADAVFLKNILHDWSDENCVKILQRCKQAIPSRTAGGKVIIIEMVRGSSQGDSKINEMEVIRNMFMLSINGVERDINEWKKIFSDAGFSDDYKIMPVLGPFSVIEIYPS</sequence>
<dbReference type="InterPro" id="IPR029063">
    <property type="entry name" value="SAM-dependent_MTases_sf"/>
</dbReference>
<dbReference type="AlphaFoldDB" id="A0A811R2J3"/>
<evidence type="ECO:0000313" key="8">
    <source>
        <dbReference type="Proteomes" id="UP000604825"/>
    </source>
</evidence>
<feature type="domain" description="O-methyltransferase dimerisation" evidence="6">
    <location>
        <begin position="25"/>
        <end position="108"/>
    </location>
</feature>
<protein>
    <recommendedName>
        <fullName evidence="9">O-methyltransferase ZRP4</fullName>
    </recommendedName>
</protein>
<accession>A0A811R2J3</accession>
<dbReference type="Proteomes" id="UP000604825">
    <property type="component" value="Unassembled WGS sequence"/>
</dbReference>
<evidence type="ECO:0000256" key="4">
    <source>
        <dbReference type="PIRSR" id="PIRSR005739-1"/>
    </source>
</evidence>
<dbReference type="PROSITE" id="PS51683">
    <property type="entry name" value="SAM_OMT_II"/>
    <property type="match status" value="1"/>
</dbReference>
<feature type="active site" description="Proton acceptor" evidence="4">
    <location>
        <position position="264"/>
    </location>
</feature>
<keyword evidence="3" id="KW-0949">S-adenosyl-L-methionine</keyword>
<dbReference type="FunFam" id="3.40.50.150:FF:000206">
    <property type="entry name" value="O-methyltransferase ZRP4"/>
    <property type="match status" value="1"/>
</dbReference>
<proteinExistence type="predicted"/>
<dbReference type="Pfam" id="PF00891">
    <property type="entry name" value="Methyltransf_2"/>
    <property type="match status" value="1"/>
</dbReference>
<dbReference type="GO" id="GO:0046983">
    <property type="term" value="F:protein dimerization activity"/>
    <property type="evidence" value="ECO:0007669"/>
    <property type="project" value="InterPro"/>
</dbReference>
<dbReference type="InterPro" id="IPR001077">
    <property type="entry name" value="COMT_C"/>
</dbReference>
<gene>
    <name evidence="7" type="ORF">NCGR_LOCUS47321</name>
</gene>
<dbReference type="Gene3D" id="1.10.10.10">
    <property type="entry name" value="Winged helix-like DNA-binding domain superfamily/Winged helix DNA-binding domain"/>
    <property type="match status" value="1"/>
</dbReference>
<dbReference type="SUPFAM" id="SSF46785">
    <property type="entry name" value="Winged helix' DNA-binding domain"/>
    <property type="match status" value="1"/>
</dbReference>
<evidence type="ECO:0000259" key="5">
    <source>
        <dbReference type="Pfam" id="PF00891"/>
    </source>
</evidence>
<dbReference type="EMBL" id="CAJGYO010000012">
    <property type="protein sequence ID" value="CAD6264016.1"/>
    <property type="molecule type" value="Genomic_DNA"/>
</dbReference>
<evidence type="ECO:0000259" key="6">
    <source>
        <dbReference type="Pfam" id="PF08100"/>
    </source>
</evidence>
<dbReference type="InterPro" id="IPR016461">
    <property type="entry name" value="COMT-like"/>
</dbReference>
<organism evidence="7 8">
    <name type="scientific">Miscanthus lutarioriparius</name>
    <dbReference type="NCBI Taxonomy" id="422564"/>
    <lineage>
        <taxon>Eukaryota</taxon>
        <taxon>Viridiplantae</taxon>
        <taxon>Streptophyta</taxon>
        <taxon>Embryophyta</taxon>
        <taxon>Tracheophyta</taxon>
        <taxon>Spermatophyta</taxon>
        <taxon>Magnoliopsida</taxon>
        <taxon>Liliopsida</taxon>
        <taxon>Poales</taxon>
        <taxon>Poaceae</taxon>
        <taxon>PACMAD clade</taxon>
        <taxon>Panicoideae</taxon>
        <taxon>Andropogonodae</taxon>
        <taxon>Andropogoneae</taxon>
        <taxon>Saccharinae</taxon>
        <taxon>Miscanthus</taxon>
    </lineage>
</organism>
<dbReference type="InterPro" id="IPR012967">
    <property type="entry name" value="COMT_dimerisation"/>
</dbReference>
<dbReference type="InterPro" id="IPR036390">
    <property type="entry name" value="WH_DNA-bd_sf"/>
</dbReference>
<evidence type="ECO:0000256" key="3">
    <source>
        <dbReference type="ARBA" id="ARBA00022691"/>
    </source>
</evidence>
<keyword evidence="2" id="KW-0808">Transferase</keyword>
<dbReference type="CDD" id="cd02440">
    <property type="entry name" value="AdoMet_MTases"/>
    <property type="match status" value="1"/>
</dbReference>
<comment type="caution">
    <text evidence="7">The sequence shown here is derived from an EMBL/GenBank/DDBJ whole genome shotgun (WGS) entry which is preliminary data.</text>
</comment>
<dbReference type="Pfam" id="PF08100">
    <property type="entry name" value="Dimerisation"/>
    <property type="match status" value="1"/>
</dbReference>
<evidence type="ECO:0000256" key="1">
    <source>
        <dbReference type="ARBA" id="ARBA00022603"/>
    </source>
</evidence>
<keyword evidence="1" id="KW-0489">Methyltransferase</keyword>
<dbReference type="OrthoDB" id="1606438at2759"/>
<reference evidence="7" key="1">
    <citation type="submission" date="2020-10" db="EMBL/GenBank/DDBJ databases">
        <authorList>
            <person name="Han B."/>
            <person name="Lu T."/>
            <person name="Zhao Q."/>
            <person name="Huang X."/>
            <person name="Zhao Y."/>
        </authorList>
    </citation>
    <scope>NUCLEOTIDE SEQUENCE</scope>
</reference>
<dbReference type="GO" id="GO:0032259">
    <property type="term" value="P:methylation"/>
    <property type="evidence" value="ECO:0007669"/>
    <property type="project" value="UniProtKB-KW"/>
</dbReference>